<dbReference type="EMBL" id="CP071869">
    <property type="protein sequence ID" value="QTE24201.1"/>
    <property type="molecule type" value="Genomic_DNA"/>
</dbReference>
<keyword evidence="2" id="KW-1185">Reference proteome</keyword>
<evidence type="ECO:0000313" key="2">
    <source>
        <dbReference type="Proteomes" id="UP000663920"/>
    </source>
</evidence>
<reference evidence="1 2" key="1">
    <citation type="submission" date="2021-03" db="EMBL/GenBank/DDBJ databases">
        <title>Complete genome of Polaribacter_sp.SM13.</title>
        <authorList>
            <person name="Jeong S.W."/>
            <person name="Bae J.W."/>
        </authorList>
    </citation>
    <scope>NUCLEOTIDE SEQUENCE [LARGE SCALE GENOMIC DNA]</scope>
    <source>
        <strain evidence="1 2">SM13</strain>
    </source>
</reference>
<accession>A0A975CQD1</accession>
<sequence length="164" mass="19101">MRTIFANISYHRKINSRLFLGVDYYDFNSYNEINPVSLSLSPVLERNKFISKTESQQIRISGFYDILVRNKFIIRAGLYIPFFNSSKVDLTLIYQDEMNQNSLFLVSVSTNENKFYLGIVDSEISIDFLYDLNFLEAGISTSWHSSISRNDPIMRFSAVLNIYL</sequence>
<dbReference type="RefSeq" id="WP_208080183.1">
    <property type="nucleotide sequence ID" value="NZ_CP071869.1"/>
</dbReference>
<organism evidence="1 2">
    <name type="scientific">Polaribacter cellanae</name>
    <dbReference type="NCBI Taxonomy" id="2818493"/>
    <lineage>
        <taxon>Bacteria</taxon>
        <taxon>Pseudomonadati</taxon>
        <taxon>Bacteroidota</taxon>
        <taxon>Flavobacteriia</taxon>
        <taxon>Flavobacteriales</taxon>
        <taxon>Flavobacteriaceae</taxon>
    </lineage>
</organism>
<gene>
    <name evidence="1" type="ORF">J3359_08045</name>
</gene>
<dbReference type="Proteomes" id="UP000663920">
    <property type="component" value="Chromosome"/>
</dbReference>
<dbReference type="KEGG" id="pcea:J3359_08045"/>
<evidence type="ECO:0000313" key="1">
    <source>
        <dbReference type="EMBL" id="QTE24201.1"/>
    </source>
</evidence>
<protein>
    <submittedName>
        <fullName evidence="1">Uncharacterized protein</fullName>
    </submittedName>
</protein>
<proteinExistence type="predicted"/>
<name>A0A975CQD1_9FLAO</name>
<dbReference type="AlphaFoldDB" id="A0A975CQD1"/>